<dbReference type="Proteomes" id="UP000008810">
    <property type="component" value="Chromosome 4"/>
</dbReference>
<organism evidence="2">
    <name type="scientific">Brachypodium distachyon</name>
    <name type="common">Purple false brome</name>
    <name type="synonym">Trachynia distachya</name>
    <dbReference type="NCBI Taxonomy" id="15368"/>
    <lineage>
        <taxon>Eukaryota</taxon>
        <taxon>Viridiplantae</taxon>
        <taxon>Streptophyta</taxon>
        <taxon>Embryophyta</taxon>
        <taxon>Tracheophyta</taxon>
        <taxon>Spermatophyta</taxon>
        <taxon>Magnoliopsida</taxon>
        <taxon>Liliopsida</taxon>
        <taxon>Poales</taxon>
        <taxon>Poaceae</taxon>
        <taxon>BOP clade</taxon>
        <taxon>Pooideae</taxon>
        <taxon>Stipodae</taxon>
        <taxon>Brachypodieae</taxon>
        <taxon>Brachypodium</taxon>
    </lineage>
</organism>
<dbReference type="KEGG" id="bdi:106866841"/>
<dbReference type="RefSeq" id="XP_014758400.1">
    <property type="nucleotide sequence ID" value="XM_014902914.2"/>
</dbReference>
<dbReference type="EnsemblPlants" id="PNT62424">
    <property type="protein sequence ID" value="PNT62424"/>
    <property type="gene ID" value="BRADI_4g03135v3"/>
</dbReference>
<proteinExistence type="predicted"/>
<dbReference type="AlphaFoldDB" id="A0A0Q3EIA5"/>
<dbReference type="SUPFAM" id="SSF50494">
    <property type="entry name" value="Trypsin-like serine proteases"/>
    <property type="match status" value="1"/>
</dbReference>
<feature type="compositionally biased region" description="Basic and acidic residues" evidence="1">
    <location>
        <begin position="50"/>
        <end position="59"/>
    </location>
</feature>
<feature type="region of interest" description="Disordered" evidence="1">
    <location>
        <begin position="35"/>
        <end position="59"/>
    </location>
</feature>
<reference evidence="3" key="3">
    <citation type="submission" date="2018-08" db="UniProtKB">
        <authorList>
            <consortium name="EnsemblPlants"/>
        </authorList>
    </citation>
    <scope>IDENTIFICATION</scope>
    <source>
        <strain evidence="3">cv. Bd21</strain>
    </source>
</reference>
<dbReference type="Gramene" id="PNT62424">
    <property type="protein sequence ID" value="PNT62424"/>
    <property type="gene ID" value="BRADI_4g03135v3"/>
</dbReference>
<dbReference type="EMBL" id="CM000883">
    <property type="protein sequence ID" value="PNT62424.1"/>
    <property type="molecule type" value="Genomic_DNA"/>
</dbReference>
<dbReference type="EnsemblPlants" id="KQJ86076">
    <property type="protein sequence ID" value="KQJ86076"/>
    <property type="gene ID" value="BRADI_4g03135v3"/>
</dbReference>
<gene>
    <name evidence="3" type="primary">LOC106866841</name>
    <name evidence="2" type="ORF">BRADI_4g03135v3</name>
</gene>
<reference evidence="2" key="2">
    <citation type="submission" date="2017-06" db="EMBL/GenBank/DDBJ databases">
        <title>WGS assembly of Brachypodium distachyon.</title>
        <authorList>
            <consortium name="The International Brachypodium Initiative"/>
            <person name="Lucas S."/>
            <person name="Harmon-Smith M."/>
            <person name="Lail K."/>
            <person name="Tice H."/>
            <person name="Grimwood J."/>
            <person name="Bruce D."/>
            <person name="Barry K."/>
            <person name="Shu S."/>
            <person name="Lindquist E."/>
            <person name="Wang M."/>
            <person name="Pitluck S."/>
            <person name="Vogel J.P."/>
            <person name="Garvin D.F."/>
            <person name="Mockler T.C."/>
            <person name="Schmutz J."/>
            <person name="Rokhsar D."/>
            <person name="Bevan M.W."/>
        </authorList>
    </citation>
    <scope>NUCLEOTIDE SEQUENCE</scope>
    <source>
        <strain evidence="2">Bd21</strain>
    </source>
</reference>
<protein>
    <recommendedName>
        <fullName evidence="5">Peptidase S1 domain-containing protein</fullName>
    </recommendedName>
</protein>
<evidence type="ECO:0008006" key="5">
    <source>
        <dbReference type="Google" id="ProtNLM"/>
    </source>
</evidence>
<evidence type="ECO:0000313" key="2">
    <source>
        <dbReference type="EMBL" id="KQJ86076.1"/>
    </source>
</evidence>
<evidence type="ECO:0000313" key="3">
    <source>
        <dbReference type="EnsemblPlants" id="KQJ86076"/>
    </source>
</evidence>
<evidence type="ECO:0000256" key="1">
    <source>
        <dbReference type="SAM" id="MobiDB-lite"/>
    </source>
</evidence>
<name>A0A0Q3EIA5_BRADI</name>
<reference evidence="2 3" key="1">
    <citation type="journal article" date="2010" name="Nature">
        <title>Genome sequencing and analysis of the model grass Brachypodium distachyon.</title>
        <authorList>
            <consortium name="International Brachypodium Initiative"/>
        </authorList>
    </citation>
    <scope>NUCLEOTIDE SEQUENCE [LARGE SCALE GENOMIC DNA]</scope>
    <source>
        <strain evidence="2">Bd21</strain>
        <strain evidence="3">cv. Bd21</strain>
    </source>
</reference>
<dbReference type="Gramene" id="KQJ86076">
    <property type="protein sequence ID" value="KQJ86076"/>
    <property type="gene ID" value="BRADI_4g03135v3"/>
</dbReference>
<dbReference type="OrthoDB" id="10474024at2759"/>
<dbReference type="EMBL" id="CM000883">
    <property type="protein sequence ID" value="KQJ86076.1"/>
    <property type="molecule type" value="Genomic_DNA"/>
</dbReference>
<accession>A0A0Q3EIA5</accession>
<sequence length="298" mass="33151">MGGDEEARRAIRKLLEEHLESVVCLRVYRELKPVTGREDGESSAQAQGQGDDKTTKPPPEKVTAWAYATGSVTYSCHDFALVLFFAHAFTPYRAPNAAGPGDPQQLVEGTRYKVDFVDGVTKAGHLAAIDWAYDLSLTMIFMDKGEDRLYRPVKFVQHDCPAMGFSNTERNTRLCSIYCFPTEQPESLFGTSVSGEICAPLRLGREIDPTLYPDLSLFQFVMEGAEGSSGAPLFTENRQVMGIWISQIGGNKFGVLVKSICEWLYKAFNIKRTYHQQESMTIAVAELASTYSRCLGRV</sequence>
<dbReference type="GeneID" id="106866841"/>
<keyword evidence="4" id="KW-1185">Reference proteome</keyword>
<dbReference type="InterPro" id="IPR009003">
    <property type="entry name" value="Peptidase_S1_PA"/>
</dbReference>
<evidence type="ECO:0000313" key="4">
    <source>
        <dbReference type="Proteomes" id="UP000008810"/>
    </source>
</evidence>